<feature type="compositionally biased region" description="Polar residues" evidence="1">
    <location>
        <begin position="115"/>
        <end position="134"/>
    </location>
</feature>
<feature type="region of interest" description="Disordered" evidence="1">
    <location>
        <begin position="115"/>
        <end position="171"/>
    </location>
</feature>
<feature type="compositionally biased region" description="Low complexity" evidence="1">
    <location>
        <begin position="1"/>
        <end position="15"/>
    </location>
</feature>
<evidence type="ECO:0000256" key="1">
    <source>
        <dbReference type="SAM" id="MobiDB-lite"/>
    </source>
</evidence>
<accession>A0A9W7FY79</accession>
<feature type="compositionally biased region" description="Polar residues" evidence="1">
    <location>
        <begin position="159"/>
        <end position="171"/>
    </location>
</feature>
<organism evidence="2 3">
    <name type="scientific">Triparma columacea</name>
    <dbReference type="NCBI Taxonomy" id="722753"/>
    <lineage>
        <taxon>Eukaryota</taxon>
        <taxon>Sar</taxon>
        <taxon>Stramenopiles</taxon>
        <taxon>Ochrophyta</taxon>
        <taxon>Bolidophyceae</taxon>
        <taxon>Parmales</taxon>
        <taxon>Triparmaceae</taxon>
        <taxon>Triparma</taxon>
    </lineage>
</organism>
<sequence length="294" mass="32217">MSTTASSTMSSTTSSHPIPQIIHVRQITKLNPSPNPESDSKLCFTNVQLKVQVAETSNGKSIGKSNETDRNNNKKKEKSKRSRSKSPPPPPPPLLSVQIRNTLCHSIPFTFPIGSTLTLTSTNPQQQQNETEPTGQRPGDGSEIPSTSPWTNPTPSFSQLQPPRSTSISSTPLSVLNSYSWSPSSTTLLSPNMSSILHTCPNGIYISTSRGVFGGRSEWLAMETGRVLKRRAMGVKGEVEVDKVRMVGWEEVKGLGWGREEGEESKGREEDEEGEGEGIKKEDREGEKRLEVSR</sequence>
<evidence type="ECO:0000313" key="2">
    <source>
        <dbReference type="EMBL" id="GMI24075.1"/>
    </source>
</evidence>
<keyword evidence="3" id="KW-1185">Reference proteome</keyword>
<gene>
    <name evidence="2" type="ORF">TrCOL_g9583</name>
</gene>
<feature type="compositionally biased region" description="Low complexity" evidence="1">
    <location>
        <begin position="145"/>
        <end position="158"/>
    </location>
</feature>
<feature type="region of interest" description="Disordered" evidence="1">
    <location>
        <begin position="1"/>
        <end position="21"/>
    </location>
</feature>
<evidence type="ECO:0000313" key="3">
    <source>
        <dbReference type="Proteomes" id="UP001165065"/>
    </source>
</evidence>
<feature type="region of interest" description="Disordered" evidence="1">
    <location>
        <begin position="55"/>
        <end position="97"/>
    </location>
</feature>
<dbReference type="EMBL" id="BRYA01000580">
    <property type="protein sequence ID" value="GMI24075.1"/>
    <property type="molecule type" value="Genomic_DNA"/>
</dbReference>
<dbReference type="AlphaFoldDB" id="A0A9W7FY79"/>
<protein>
    <submittedName>
        <fullName evidence="2">Uncharacterized protein</fullName>
    </submittedName>
</protein>
<proteinExistence type="predicted"/>
<comment type="caution">
    <text evidence="2">The sequence shown here is derived from an EMBL/GenBank/DDBJ whole genome shotgun (WGS) entry which is preliminary data.</text>
</comment>
<feature type="region of interest" description="Disordered" evidence="1">
    <location>
        <begin position="255"/>
        <end position="294"/>
    </location>
</feature>
<feature type="compositionally biased region" description="Basic residues" evidence="1">
    <location>
        <begin position="75"/>
        <end position="84"/>
    </location>
</feature>
<feature type="compositionally biased region" description="Polar residues" evidence="1">
    <location>
        <begin position="55"/>
        <end position="65"/>
    </location>
</feature>
<feature type="compositionally biased region" description="Basic and acidic residues" evidence="1">
    <location>
        <begin position="255"/>
        <end position="269"/>
    </location>
</feature>
<name>A0A9W7FY79_9STRA</name>
<feature type="compositionally biased region" description="Basic and acidic residues" evidence="1">
    <location>
        <begin position="277"/>
        <end position="294"/>
    </location>
</feature>
<dbReference type="Proteomes" id="UP001165065">
    <property type="component" value="Unassembled WGS sequence"/>
</dbReference>
<reference evidence="3" key="1">
    <citation type="journal article" date="2023" name="Commun. Biol.">
        <title>Genome analysis of Parmales, the sister group of diatoms, reveals the evolutionary specialization of diatoms from phago-mixotrophs to photoautotrophs.</title>
        <authorList>
            <person name="Ban H."/>
            <person name="Sato S."/>
            <person name="Yoshikawa S."/>
            <person name="Yamada K."/>
            <person name="Nakamura Y."/>
            <person name="Ichinomiya M."/>
            <person name="Sato N."/>
            <person name="Blanc-Mathieu R."/>
            <person name="Endo H."/>
            <person name="Kuwata A."/>
            <person name="Ogata H."/>
        </authorList>
    </citation>
    <scope>NUCLEOTIDE SEQUENCE [LARGE SCALE GENOMIC DNA]</scope>
</reference>